<feature type="transmembrane region" description="Helical" evidence="5">
    <location>
        <begin position="51"/>
        <end position="73"/>
    </location>
</feature>
<feature type="transmembrane region" description="Helical" evidence="5">
    <location>
        <begin position="190"/>
        <end position="208"/>
    </location>
</feature>
<dbReference type="PANTHER" id="PTHR22911:SF6">
    <property type="entry name" value="SOLUTE CARRIER FAMILY 35 MEMBER G1"/>
    <property type="match status" value="1"/>
</dbReference>
<comment type="subcellular location">
    <subcellularLocation>
        <location evidence="1">Membrane</location>
        <topology evidence="1">Multi-pass membrane protein</topology>
    </subcellularLocation>
</comment>
<sequence>MFAVMGALVRLASSTLSNEVVVFFRNIFALVFLMPILLYRRTGVSLRPPRSMVPLHLFRAATGLSAMYCYFYSLAHMKLAEAVLLSYTSPLFIPIIAFLWLREPMDRRVIRAVVIGFAGVLLILKPGVGIFQPVALIALLAAVLASLAMVSIRRMSFSEPPGRIVFYYTLFSTLISALPLSWAWQTPGRQAFLVLLLVGVVAVSAQIFMTRGYSLAPASVVVPFIYAAVVFAALIGWIFWGESIDALTAAGAVLVSSAGVIAARIHPPEQS</sequence>
<feature type="transmembrane region" description="Helical" evidence="5">
    <location>
        <begin position="220"/>
        <end position="240"/>
    </location>
</feature>
<evidence type="ECO:0000313" key="7">
    <source>
        <dbReference type="EMBL" id="VFU12531.1"/>
    </source>
</evidence>
<feature type="transmembrane region" description="Helical" evidence="5">
    <location>
        <begin position="79"/>
        <end position="101"/>
    </location>
</feature>
<name>A0A485LWH1_9ZZZZ</name>
<feature type="transmembrane region" description="Helical" evidence="5">
    <location>
        <begin position="108"/>
        <end position="124"/>
    </location>
</feature>
<dbReference type="AlphaFoldDB" id="A0A485LWH1"/>
<evidence type="ECO:0000256" key="1">
    <source>
        <dbReference type="ARBA" id="ARBA00004141"/>
    </source>
</evidence>
<gene>
    <name evidence="7" type="ORF">SCFA_140016</name>
</gene>
<feature type="transmembrane region" description="Helical" evidence="5">
    <location>
        <begin position="246"/>
        <end position="265"/>
    </location>
</feature>
<dbReference type="GO" id="GO:0016020">
    <property type="term" value="C:membrane"/>
    <property type="evidence" value="ECO:0007669"/>
    <property type="project" value="UniProtKB-SubCell"/>
</dbReference>
<organism evidence="7">
    <name type="scientific">anaerobic digester metagenome</name>
    <dbReference type="NCBI Taxonomy" id="1263854"/>
    <lineage>
        <taxon>unclassified sequences</taxon>
        <taxon>metagenomes</taxon>
        <taxon>ecological metagenomes</taxon>
    </lineage>
</organism>
<evidence type="ECO:0000256" key="5">
    <source>
        <dbReference type="SAM" id="Phobius"/>
    </source>
</evidence>
<keyword evidence="3 5" id="KW-1133">Transmembrane helix</keyword>
<dbReference type="PANTHER" id="PTHR22911">
    <property type="entry name" value="ACYL-MALONYL CONDENSING ENZYME-RELATED"/>
    <property type="match status" value="1"/>
</dbReference>
<feature type="transmembrane region" description="Helical" evidence="5">
    <location>
        <begin position="164"/>
        <end position="184"/>
    </location>
</feature>
<evidence type="ECO:0000256" key="4">
    <source>
        <dbReference type="ARBA" id="ARBA00023136"/>
    </source>
</evidence>
<feature type="transmembrane region" description="Helical" evidence="5">
    <location>
        <begin position="130"/>
        <end position="152"/>
    </location>
</feature>
<dbReference type="Pfam" id="PF00892">
    <property type="entry name" value="EamA"/>
    <property type="match status" value="2"/>
</dbReference>
<protein>
    <submittedName>
        <fullName evidence="7">EamA-like transporter family protein</fullName>
    </submittedName>
</protein>
<reference evidence="7" key="1">
    <citation type="submission" date="2019-03" db="EMBL/GenBank/DDBJ databases">
        <authorList>
            <person name="Hao L."/>
        </authorList>
    </citation>
    <scope>NUCLEOTIDE SEQUENCE</scope>
</reference>
<feature type="domain" description="EamA" evidence="6">
    <location>
        <begin position="1"/>
        <end position="124"/>
    </location>
</feature>
<evidence type="ECO:0000256" key="3">
    <source>
        <dbReference type="ARBA" id="ARBA00022989"/>
    </source>
</evidence>
<feature type="domain" description="EamA" evidence="6">
    <location>
        <begin position="135"/>
        <end position="255"/>
    </location>
</feature>
<evidence type="ECO:0000256" key="2">
    <source>
        <dbReference type="ARBA" id="ARBA00022692"/>
    </source>
</evidence>
<feature type="transmembrane region" description="Helical" evidence="5">
    <location>
        <begin position="20"/>
        <end position="39"/>
    </location>
</feature>
<dbReference type="SUPFAM" id="SSF103481">
    <property type="entry name" value="Multidrug resistance efflux transporter EmrE"/>
    <property type="match status" value="2"/>
</dbReference>
<dbReference type="EMBL" id="CAADRM010000046">
    <property type="protein sequence ID" value="VFU12531.1"/>
    <property type="molecule type" value="Genomic_DNA"/>
</dbReference>
<dbReference type="InterPro" id="IPR000620">
    <property type="entry name" value="EamA_dom"/>
</dbReference>
<evidence type="ECO:0000259" key="6">
    <source>
        <dbReference type="Pfam" id="PF00892"/>
    </source>
</evidence>
<proteinExistence type="predicted"/>
<dbReference type="InterPro" id="IPR037185">
    <property type="entry name" value="EmrE-like"/>
</dbReference>
<keyword evidence="2 5" id="KW-0812">Transmembrane</keyword>
<keyword evidence="4 5" id="KW-0472">Membrane</keyword>
<accession>A0A485LWH1</accession>